<dbReference type="InterPro" id="IPR016163">
    <property type="entry name" value="Ald_DH_C"/>
</dbReference>
<evidence type="ECO:0000256" key="8">
    <source>
        <dbReference type="ARBA" id="ARBA00076033"/>
    </source>
</evidence>
<feature type="active site" evidence="9">
    <location>
        <position position="1376"/>
    </location>
</feature>
<dbReference type="InterPro" id="IPR016161">
    <property type="entry name" value="Ald_DH/histidinol_DH"/>
</dbReference>
<dbReference type="FunFam" id="3.40.309.10:FF:000004">
    <property type="entry name" value="Succinate-semialdehyde dehydrogenase I"/>
    <property type="match status" value="1"/>
</dbReference>
<comment type="caution">
    <text evidence="13">The sequence shown here is derived from an EMBL/GenBank/DDBJ whole genome shotgun (WGS) entry which is preliminary data.</text>
</comment>
<dbReference type="InterPro" id="IPR016160">
    <property type="entry name" value="Ald_DH_CS_CYS"/>
</dbReference>
<evidence type="ECO:0000259" key="12">
    <source>
        <dbReference type="Pfam" id="PF00171"/>
    </source>
</evidence>
<evidence type="ECO:0000256" key="3">
    <source>
        <dbReference type="ARBA" id="ARBA00013051"/>
    </source>
</evidence>
<keyword evidence="5 10" id="KW-0560">Oxidoreductase</keyword>
<dbReference type="SUPFAM" id="SSF53720">
    <property type="entry name" value="ALDH-like"/>
    <property type="match status" value="1"/>
</dbReference>
<name>A0A3M7L4K5_AUXPR</name>
<gene>
    <name evidence="13" type="ORF">APUTEX25_001868</name>
</gene>
<evidence type="ECO:0000256" key="6">
    <source>
        <dbReference type="ARBA" id="ARBA00030806"/>
    </source>
</evidence>
<dbReference type="Proteomes" id="UP000279271">
    <property type="component" value="Unassembled WGS sequence"/>
</dbReference>
<protein>
    <recommendedName>
        <fullName evidence="4">Succinate-semialdehyde dehydrogenase, mitochondrial</fullName>
        <ecNumber evidence="3">1.2.1.24</ecNumber>
    </recommendedName>
    <alternativeName>
        <fullName evidence="8">Aldehyde dehydrogenase family 5 member F1</fullName>
    </alternativeName>
    <alternativeName>
        <fullName evidence="6">NAD(+)-dependent succinic semialdehyde dehydrogenase</fullName>
    </alternativeName>
</protein>
<dbReference type="PROSITE" id="PS00687">
    <property type="entry name" value="ALDEHYDE_DEHYDR_GLU"/>
    <property type="match status" value="1"/>
</dbReference>
<proteinExistence type="inferred from homology"/>
<dbReference type="PANTHER" id="PTHR43353">
    <property type="entry name" value="SUCCINATE-SEMIALDEHYDE DEHYDROGENASE, MITOCHONDRIAL"/>
    <property type="match status" value="1"/>
</dbReference>
<evidence type="ECO:0000313" key="13">
    <source>
        <dbReference type="EMBL" id="RMZ57668.1"/>
    </source>
</evidence>
<evidence type="ECO:0000256" key="5">
    <source>
        <dbReference type="ARBA" id="ARBA00023002"/>
    </source>
</evidence>
<dbReference type="PROSITE" id="PS00070">
    <property type="entry name" value="ALDEHYDE_DEHYDR_CYS"/>
    <property type="match status" value="1"/>
</dbReference>
<feature type="region of interest" description="Disordered" evidence="11">
    <location>
        <begin position="855"/>
        <end position="892"/>
    </location>
</feature>
<dbReference type="EMBL" id="QOKY01000126">
    <property type="protein sequence ID" value="RMZ57668.1"/>
    <property type="molecule type" value="Genomic_DNA"/>
</dbReference>
<dbReference type="GO" id="GO:0004777">
    <property type="term" value="F:succinate-semialdehyde dehydrogenase (NAD+) activity"/>
    <property type="evidence" value="ECO:0007669"/>
    <property type="project" value="UniProtKB-EC"/>
</dbReference>
<evidence type="ECO:0000256" key="2">
    <source>
        <dbReference type="ARBA" id="ARBA00009986"/>
    </source>
</evidence>
<dbReference type="InterPro" id="IPR029510">
    <property type="entry name" value="Ald_DH_CS_GLU"/>
</dbReference>
<dbReference type="Gene3D" id="3.40.605.10">
    <property type="entry name" value="Aldehyde Dehydrogenase, Chain A, domain 1"/>
    <property type="match status" value="1"/>
</dbReference>
<organism evidence="13 14">
    <name type="scientific">Auxenochlorella protothecoides</name>
    <name type="common">Green microalga</name>
    <name type="synonym">Chlorella protothecoides</name>
    <dbReference type="NCBI Taxonomy" id="3075"/>
    <lineage>
        <taxon>Eukaryota</taxon>
        <taxon>Viridiplantae</taxon>
        <taxon>Chlorophyta</taxon>
        <taxon>core chlorophytes</taxon>
        <taxon>Trebouxiophyceae</taxon>
        <taxon>Chlorellales</taxon>
        <taxon>Chlorellaceae</taxon>
        <taxon>Auxenochlorella</taxon>
    </lineage>
</organism>
<dbReference type="CDD" id="cd07103">
    <property type="entry name" value="ALDH_F5_SSADH_GabD"/>
    <property type="match status" value="1"/>
</dbReference>
<comment type="catalytic activity">
    <reaction evidence="7">
        <text>succinate semialdehyde + NAD(+) + H2O = succinate + NADH + 2 H(+)</text>
        <dbReference type="Rhea" id="RHEA:13217"/>
        <dbReference type="ChEBI" id="CHEBI:15377"/>
        <dbReference type="ChEBI" id="CHEBI:15378"/>
        <dbReference type="ChEBI" id="CHEBI:30031"/>
        <dbReference type="ChEBI" id="CHEBI:57540"/>
        <dbReference type="ChEBI" id="CHEBI:57706"/>
        <dbReference type="ChEBI" id="CHEBI:57945"/>
        <dbReference type="EC" id="1.2.1.24"/>
    </reaction>
</comment>
<comment type="pathway">
    <text evidence="1">Amino-acid degradation; 4-aminobutanoate degradation.</text>
</comment>
<dbReference type="Gene3D" id="3.40.309.10">
    <property type="entry name" value="Aldehyde Dehydrogenase, Chain A, domain 2"/>
    <property type="match status" value="1"/>
</dbReference>
<dbReference type="GO" id="GO:0009450">
    <property type="term" value="P:gamma-aminobutyric acid catabolic process"/>
    <property type="evidence" value="ECO:0007669"/>
    <property type="project" value="TreeGrafter"/>
</dbReference>
<dbReference type="FunFam" id="3.40.605.10:FF:000005">
    <property type="entry name" value="Succinate-semialdehyde dehydrogenase I"/>
    <property type="match status" value="1"/>
</dbReference>
<evidence type="ECO:0000256" key="11">
    <source>
        <dbReference type="SAM" id="MobiDB-lite"/>
    </source>
</evidence>
<comment type="similarity">
    <text evidence="2 10">Belongs to the aldehyde dehydrogenase family.</text>
</comment>
<dbReference type="InterPro" id="IPR015590">
    <property type="entry name" value="Aldehyde_DH_dom"/>
</dbReference>
<evidence type="ECO:0000256" key="4">
    <source>
        <dbReference type="ARBA" id="ARBA00019842"/>
    </source>
</evidence>
<evidence type="ECO:0000256" key="9">
    <source>
        <dbReference type="PROSITE-ProRule" id="PRU10007"/>
    </source>
</evidence>
<dbReference type="InterPro" id="IPR050740">
    <property type="entry name" value="Aldehyde_DH_Superfamily"/>
</dbReference>
<dbReference type="EC" id="1.2.1.24" evidence="3"/>
<dbReference type="PANTHER" id="PTHR43353:SF5">
    <property type="entry name" value="SUCCINATE-SEMIALDEHYDE DEHYDROGENASE, MITOCHONDRIAL"/>
    <property type="match status" value="1"/>
</dbReference>
<sequence>MEFEGFQDPPLPVVGLLGDLETQQLLIALAATDESPAVRLITVPDAQQSPEVLGPRPPSPSEPVTRKSYSQVYKQHSFEALMRHTPGALAVLLRHGDVMGDPKAWATCSQAAAAARTAARTLQARLMVVVTSPTAPGQLAEDRISMLCRQADVDRKSILALHMRDQVGMAGVLSTLVQAAQTSYLDAAVRHASKHPPTTVAGQECGRVLGLKLDLGLLLEMGGRPDEAMTAYELASSFIPRIMIQPPGLFQRFFELHLVSEALTFKAGRPGFSWRAWDAAWLMALVPPSPRHQDTVLKHFTRLTSLFGTLPSARTPKALALAHAQRLALQHEAVAGHLIGRPAPGQERGLGSVAALLHAAARHAGEADALSRQPDEGPSPVMTDEVVPGQYLGCWEFKHLDRPLTDDEFATAVGASLGRAPRCPDPTDLLRCAVDLLESSPAAGIRRQLVHARQLLGQGLARAGRHAEALAVMPGVAEEYRRQGWASLLLDAVKQCEASARLSGDEQARVARAAAQLELCALRGAPAESCMEAIGAVLATPPGTMWQVEGASSGWLSVLQIAVGLGPAARRGGPELHCALRCVLACPLRLEAVAALPGRPGSEAVPLVGRDADGGAAPAGVLELAAGSWTRLTARLPVTCASVERILLTLAGGGQTLVIHPAAWTSGECTLALGPASSIPSLNQAPLPPSVALLGAATGGPAPVGHDDLPTLALHAPAFGLVGEGLTALLTLHAGEAQGLQGAVLTPRSLHREEGRPVDWAIHIEGAEVAPLSDGGVALPTVAPGAMLVVKLRWTSQHAGSIDLRCLLQYPVPAGAAGQVGHCVVAGTIKVHAPFTFQTTLSTLPGALCRLPPGEAGAPLPSSPSDVLPEHGDSPVAGAARSSVPAAGAPSATRRLPAGQPCMVRLTLRAAAPCGLHVELCELRLSPALRGARGAAAGPSAAARCGPIDAAPDDALALVASFAAPAGRCALGTLHARWRRCDEAVALQSSAGRGGEALGAAELERLHALAPSVPCEEVETVSDLGSMVELVVADLRVDAAFPGSGQLGQPLPLSLEIQNPSVERGADVSFELLDARGFMVAGVRSAVTHIGPGAKEAVRLTLVPYHVGLLPLPSLRVEAGDWAVDALASQQSQSFIGGSWVDASDEERIDVHDPATGETLASLSHCKGSETRAAIAEASSVFKSWAAKTGKERSQILRKWFELVRDNQEDITTLMTLECGKPLAQSKGEFESGISTMEWCAEEAKRVDGDVICTPAASKRFLVVRQPVGVVGAITPWNFPFSMITRKVSPALAAGCTVVLKPSELTPLTALALAELADRAGMPRGVLNIVVGDAKSIGDELVKSDDVRKIAFTGSTRVGKLLMAGSAATMKKVSMELGGNAPFIVFQDADLAQAAAAVTTSSYRNAGQTCICTNRVFVHPPASRTLSLMVQESVHDDFVKELVEAVQKLRVGAGMDAATTHGPLIQHSAVETVEAKVQDAISKGATVAVGGKRPEYDASHPLSKGSFYEPTVLTGMLRATIDMRCFREEMFGPVTPVFKFSTDEEAIQMANTTEYGLAAYFYTKDLARAWKTAEALEFGMVGVNEVAITSDVAPFGGVKHSGQGREESKYALDGFLDMKTVCMGLGY</sequence>
<accession>A0A3M7L4K5</accession>
<feature type="region of interest" description="Disordered" evidence="11">
    <location>
        <begin position="46"/>
        <end position="66"/>
    </location>
</feature>
<evidence type="ECO:0000256" key="1">
    <source>
        <dbReference type="ARBA" id="ARBA00005176"/>
    </source>
</evidence>
<dbReference type="Pfam" id="PF00171">
    <property type="entry name" value="Aldedh"/>
    <property type="match status" value="1"/>
</dbReference>
<feature type="domain" description="Aldehyde dehydrogenase" evidence="12">
    <location>
        <begin position="1140"/>
        <end position="1621"/>
    </location>
</feature>
<reference evidence="14" key="1">
    <citation type="journal article" date="2018" name="Algal Res.">
        <title>Characterization of plant carbon substrate utilization by Auxenochlorella protothecoides.</title>
        <authorList>
            <person name="Vogler B.W."/>
            <person name="Starkenburg S.R."/>
            <person name="Sudasinghe N."/>
            <person name="Schambach J.Y."/>
            <person name="Rollin J.A."/>
            <person name="Pattathil S."/>
            <person name="Barry A.N."/>
        </authorList>
    </citation>
    <scope>NUCLEOTIDE SEQUENCE [LARGE SCALE GENOMIC DNA]</scope>
    <source>
        <strain evidence="14">UTEX 25</strain>
    </source>
</reference>
<evidence type="ECO:0000313" key="14">
    <source>
        <dbReference type="Proteomes" id="UP000279271"/>
    </source>
</evidence>
<evidence type="ECO:0000256" key="7">
    <source>
        <dbReference type="ARBA" id="ARBA00052498"/>
    </source>
</evidence>
<dbReference type="InterPro" id="IPR016162">
    <property type="entry name" value="Ald_DH_N"/>
</dbReference>
<evidence type="ECO:0000256" key="10">
    <source>
        <dbReference type="RuleBase" id="RU003345"/>
    </source>
</evidence>